<dbReference type="AlphaFoldDB" id="Q7UGN6"/>
<protein>
    <submittedName>
        <fullName evidence="1">Uncharacterized protein</fullName>
    </submittedName>
</protein>
<sequence length="96" mass="10711">MFYSGALHILATRPKFGIIVSDKTIVKMRRVNCEVKIVQCKLQSASARPSHRIPPICNCQIAMSTLQFAVTPSCIPIKTHRPGRGRRGEFLCCRAV</sequence>
<dbReference type="Proteomes" id="UP000001025">
    <property type="component" value="Chromosome"/>
</dbReference>
<organism evidence="1 2">
    <name type="scientific">Rhodopirellula baltica (strain DSM 10527 / NCIMB 13988 / SH1)</name>
    <dbReference type="NCBI Taxonomy" id="243090"/>
    <lineage>
        <taxon>Bacteria</taxon>
        <taxon>Pseudomonadati</taxon>
        <taxon>Planctomycetota</taxon>
        <taxon>Planctomycetia</taxon>
        <taxon>Pirellulales</taxon>
        <taxon>Pirellulaceae</taxon>
        <taxon>Rhodopirellula</taxon>
    </lineage>
</organism>
<dbReference type="STRING" id="243090.RB5109"/>
<dbReference type="EnsemblBacteria" id="CAD78293">
    <property type="protein sequence ID" value="CAD78293"/>
    <property type="gene ID" value="RB5109"/>
</dbReference>
<accession>Q7UGN6</accession>
<dbReference type="EMBL" id="BX294141">
    <property type="protein sequence ID" value="CAD78293.1"/>
    <property type="molecule type" value="Genomic_DNA"/>
</dbReference>
<evidence type="ECO:0000313" key="1">
    <source>
        <dbReference type="EMBL" id="CAD78293.1"/>
    </source>
</evidence>
<reference evidence="1 2" key="1">
    <citation type="journal article" date="2003" name="Proc. Natl. Acad. Sci. U.S.A.">
        <title>Complete genome sequence of the marine planctomycete Pirellula sp. strain 1.</title>
        <authorList>
            <person name="Gloeckner F.O."/>
            <person name="Kube M."/>
            <person name="Bauer M."/>
            <person name="Teeling H."/>
            <person name="Lombardot T."/>
            <person name="Ludwig W."/>
            <person name="Gade D."/>
            <person name="Beck A."/>
            <person name="Borzym K."/>
            <person name="Heitmann K."/>
            <person name="Rabus R."/>
            <person name="Schlesner H."/>
            <person name="Amann R."/>
            <person name="Reinhardt R."/>
        </authorList>
    </citation>
    <scope>NUCLEOTIDE SEQUENCE [LARGE SCALE GENOMIC DNA]</scope>
    <source>
        <strain evidence="2">DSM 10527 / NCIMB 13988 / SH1</strain>
    </source>
</reference>
<keyword evidence="2" id="KW-1185">Reference proteome</keyword>
<dbReference type="KEGG" id="rba:RB5109"/>
<dbReference type="HOGENOM" id="CLU_2357800_0_0_0"/>
<gene>
    <name evidence="1" type="ordered locus">RB5109</name>
</gene>
<proteinExistence type="predicted"/>
<evidence type="ECO:0000313" key="2">
    <source>
        <dbReference type="Proteomes" id="UP000001025"/>
    </source>
</evidence>
<dbReference type="InParanoid" id="Q7UGN6"/>
<name>Q7UGN6_RHOBA</name>